<evidence type="ECO:0000256" key="3">
    <source>
        <dbReference type="ARBA" id="ARBA00022679"/>
    </source>
</evidence>
<feature type="binding site" evidence="7">
    <location>
        <position position="47"/>
    </location>
    <ligand>
        <name>ATP</name>
        <dbReference type="ChEBI" id="CHEBI:30616"/>
    </ligand>
</feature>
<evidence type="ECO:0000256" key="4">
    <source>
        <dbReference type="ARBA" id="ARBA00022741"/>
    </source>
</evidence>
<evidence type="ECO:0000259" key="10">
    <source>
        <dbReference type="PROSITE" id="PS50011"/>
    </source>
</evidence>
<dbReference type="CDD" id="cd14014">
    <property type="entry name" value="STKc_PknB_like"/>
    <property type="match status" value="1"/>
</dbReference>
<keyword evidence="9" id="KW-1133">Transmembrane helix</keyword>
<dbReference type="OrthoDB" id="9762169at2"/>
<keyword evidence="5" id="KW-0418">Kinase</keyword>
<dbReference type="Proteomes" id="UP000245507">
    <property type="component" value="Unassembled WGS sequence"/>
</dbReference>
<dbReference type="PANTHER" id="PTHR43289:SF6">
    <property type="entry name" value="SERINE_THREONINE-PROTEIN KINASE NEKL-3"/>
    <property type="match status" value="1"/>
</dbReference>
<dbReference type="SMART" id="SM00220">
    <property type="entry name" value="S_TKc"/>
    <property type="match status" value="1"/>
</dbReference>
<dbReference type="EC" id="2.7.11.1" evidence="1"/>
<dbReference type="InterPro" id="IPR008271">
    <property type="entry name" value="Ser/Thr_kinase_AS"/>
</dbReference>
<feature type="region of interest" description="Disordered" evidence="8">
    <location>
        <begin position="373"/>
        <end position="408"/>
    </location>
</feature>
<evidence type="ECO:0000256" key="9">
    <source>
        <dbReference type="SAM" id="Phobius"/>
    </source>
</evidence>
<organism evidence="11 12">
    <name type="scientific">Nocardioides silvaticus</name>
    <dbReference type="NCBI Taxonomy" id="2201891"/>
    <lineage>
        <taxon>Bacteria</taxon>
        <taxon>Bacillati</taxon>
        <taxon>Actinomycetota</taxon>
        <taxon>Actinomycetes</taxon>
        <taxon>Propionibacteriales</taxon>
        <taxon>Nocardioidaceae</taxon>
        <taxon>Nocardioides</taxon>
    </lineage>
</organism>
<evidence type="ECO:0000256" key="8">
    <source>
        <dbReference type="SAM" id="MobiDB-lite"/>
    </source>
</evidence>
<reference evidence="11 12" key="1">
    <citation type="submission" date="2018-05" db="EMBL/GenBank/DDBJ databases">
        <title>Nocardioides silvaticus genome.</title>
        <authorList>
            <person name="Li C."/>
            <person name="Wang G."/>
        </authorList>
    </citation>
    <scope>NUCLEOTIDE SEQUENCE [LARGE SCALE GENOMIC DNA]</scope>
    <source>
        <strain evidence="11 12">CCTCC AB 2018079</strain>
    </source>
</reference>
<evidence type="ECO:0000256" key="7">
    <source>
        <dbReference type="PROSITE-ProRule" id="PRU10141"/>
    </source>
</evidence>
<dbReference type="GO" id="GO:0005524">
    <property type="term" value="F:ATP binding"/>
    <property type="evidence" value="ECO:0007669"/>
    <property type="project" value="UniProtKB-UniRule"/>
</dbReference>
<keyword evidence="9" id="KW-0812">Transmembrane</keyword>
<protein>
    <recommendedName>
        <fullName evidence="1">non-specific serine/threonine protein kinase</fullName>
        <ecNumber evidence="1">2.7.11.1</ecNumber>
    </recommendedName>
</protein>
<feature type="transmembrane region" description="Helical" evidence="9">
    <location>
        <begin position="346"/>
        <end position="369"/>
    </location>
</feature>
<sequence>MSTPTAGFPEPGRRIGPYEVVRRLGQGGMGVVYEAVDTVLGRRVALKVITPHLASDPAFRVRFTQEAQAQASLDSPHVVQVFAHGEADPSAGSGGTGALYIASQLIPDGDLGAMVKASGPPPPGVALDVIAQVAAGLADAHAAGLVHRDIKPANVLLRIRGEEVSAYLADFGIARRTDIDPQHSQTLSTQGFVVGTPSYMAPELHTGGRHGTASDVYSLGCLLWAALVGSAPYTGTTDYQLVNAHVSSPVPQLAAGGAFESEVNRILRTAMAKQPGERYPSAAGMRDDLRRVLRSHPAPASVQVGGGAVGGAVGGAGGDPGPSYAPYTPAPHLFAGSEPGGRGTGLLVGLGLALVLLVVIGVVVAVAVVSSDGDDTSADASARPATESTDGSTDVPTGGDDRTSDERTAADSIARALRADANFAGLDAECTARRLVEDKGVDELQQLGVLNDDLEFVGDIDPASNPQVFADIISISVTCVFESISIPTG</sequence>
<evidence type="ECO:0000256" key="1">
    <source>
        <dbReference type="ARBA" id="ARBA00012513"/>
    </source>
</evidence>
<dbReference type="SUPFAM" id="SSF56112">
    <property type="entry name" value="Protein kinase-like (PK-like)"/>
    <property type="match status" value="1"/>
</dbReference>
<dbReference type="Gene3D" id="1.10.510.10">
    <property type="entry name" value="Transferase(Phosphotransferase) domain 1"/>
    <property type="match status" value="1"/>
</dbReference>
<dbReference type="EMBL" id="QGDD01000003">
    <property type="protein sequence ID" value="PWN03166.1"/>
    <property type="molecule type" value="Genomic_DNA"/>
</dbReference>
<dbReference type="Pfam" id="PF00069">
    <property type="entry name" value="Pkinase"/>
    <property type="match status" value="1"/>
</dbReference>
<keyword evidence="9" id="KW-0472">Membrane</keyword>
<accession>A0A316TUM7</accession>
<dbReference type="AlphaFoldDB" id="A0A316TUM7"/>
<evidence type="ECO:0000256" key="6">
    <source>
        <dbReference type="ARBA" id="ARBA00022840"/>
    </source>
</evidence>
<dbReference type="PROSITE" id="PS50011">
    <property type="entry name" value="PROTEIN_KINASE_DOM"/>
    <property type="match status" value="1"/>
</dbReference>
<evidence type="ECO:0000313" key="11">
    <source>
        <dbReference type="EMBL" id="PWN03166.1"/>
    </source>
</evidence>
<keyword evidence="12" id="KW-1185">Reference proteome</keyword>
<feature type="compositionally biased region" description="Polar residues" evidence="8">
    <location>
        <begin position="386"/>
        <end position="395"/>
    </location>
</feature>
<dbReference type="RefSeq" id="WP_109693255.1">
    <property type="nucleotide sequence ID" value="NZ_QGDD01000003.1"/>
</dbReference>
<gene>
    <name evidence="11" type="ORF">DJ010_08565</name>
</gene>
<dbReference type="Gene3D" id="3.30.200.20">
    <property type="entry name" value="Phosphorylase Kinase, domain 1"/>
    <property type="match status" value="1"/>
</dbReference>
<dbReference type="InterPro" id="IPR017441">
    <property type="entry name" value="Protein_kinase_ATP_BS"/>
</dbReference>
<keyword evidence="3" id="KW-0808">Transferase</keyword>
<dbReference type="InterPro" id="IPR000719">
    <property type="entry name" value="Prot_kinase_dom"/>
</dbReference>
<comment type="caution">
    <text evidence="11">The sequence shown here is derived from an EMBL/GenBank/DDBJ whole genome shotgun (WGS) entry which is preliminary data.</text>
</comment>
<feature type="domain" description="Protein kinase" evidence="10">
    <location>
        <begin position="18"/>
        <end position="299"/>
    </location>
</feature>
<keyword evidence="2" id="KW-0723">Serine/threonine-protein kinase</keyword>
<evidence type="ECO:0000256" key="5">
    <source>
        <dbReference type="ARBA" id="ARBA00022777"/>
    </source>
</evidence>
<proteinExistence type="predicted"/>
<feature type="compositionally biased region" description="Basic and acidic residues" evidence="8">
    <location>
        <begin position="399"/>
        <end position="408"/>
    </location>
</feature>
<keyword evidence="4 7" id="KW-0547">Nucleotide-binding</keyword>
<dbReference type="InterPro" id="IPR011009">
    <property type="entry name" value="Kinase-like_dom_sf"/>
</dbReference>
<dbReference type="PROSITE" id="PS00107">
    <property type="entry name" value="PROTEIN_KINASE_ATP"/>
    <property type="match status" value="1"/>
</dbReference>
<dbReference type="PANTHER" id="PTHR43289">
    <property type="entry name" value="MITOGEN-ACTIVATED PROTEIN KINASE KINASE KINASE 20-RELATED"/>
    <property type="match status" value="1"/>
</dbReference>
<dbReference type="PROSITE" id="PS00108">
    <property type="entry name" value="PROTEIN_KINASE_ST"/>
    <property type="match status" value="1"/>
</dbReference>
<evidence type="ECO:0000313" key="12">
    <source>
        <dbReference type="Proteomes" id="UP000245507"/>
    </source>
</evidence>
<dbReference type="GO" id="GO:0004674">
    <property type="term" value="F:protein serine/threonine kinase activity"/>
    <property type="evidence" value="ECO:0007669"/>
    <property type="project" value="UniProtKB-KW"/>
</dbReference>
<keyword evidence="6 7" id="KW-0067">ATP-binding</keyword>
<evidence type="ECO:0000256" key="2">
    <source>
        <dbReference type="ARBA" id="ARBA00022527"/>
    </source>
</evidence>
<name>A0A316TUM7_9ACTN</name>